<dbReference type="Gene3D" id="2.60.120.10">
    <property type="entry name" value="Jelly Rolls"/>
    <property type="match status" value="1"/>
</dbReference>
<keyword evidence="3" id="KW-1185">Reference proteome</keyword>
<dbReference type="PANTHER" id="PTHR36440:SF1">
    <property type="entry name" value="PUTATIVE (AFU_ORTHOLOGUE AFUA_8G07350)-RELATED"/>
    <property type="match status" value="1"/>
</dbReference>
<dbReference type="PANTHER" id="PTHR36440">
    <property type="entry name" value="PUTATIVE (AFU_ORTHOLOGUE AFUA_8G07350)-RELATED"/>
    <property type="match status" value="1"/>
</dbReference>
<dbReference type="AlphaFoldDB" id="A0A931BK88"/>
<dbReference type="InterPro" id="IPR011051">
    <property type="entry name" value="RmlC_Cupin_sf"/>
</dbReference>
<dbReference type="InterPro" id="IPR013096">
    <property type="entry name" value="Cupin_2"/>
</dbReference>
<dbReference type="RefSeq" id="WP_196286139.1">
    <property type="nucleotide sequence ID" value="NZ_JADQDP010000002.1"/>
</dbReference>
<protein>
    <submittedName>
        <fullName evidence="2">Cupin domain-containing protein</fullName>
    </submittedName>
</protein>
<reference evidence="2 3" key="1">
    <citation type="submission" date="2020-11" db="EMBL/GenBank/DDBJ databases">
        <authorList>
            <person name="Kim M.K."/>
        </authorList>
    </citation>
    <scope>NUCLEOTIDE SEQUENCE [LARGE SCALE GENOMIC DNA]</scope>
    <source>
        <strain evidence="2 3">BT439</strain>
    </source>
</reference>
<feature type="domain" description="Cupin type-2" evidence="1">
    <location>
        <begin position="42"/>
        <end position="111"/>
    </location>
</feature>
<name>A0A931BK88_9BACT</name>
<evidence type="ECO:0000259" key="1">
    <source>
        <dbReference type="Pfam" id="PF07883"/>
    </source>
</evidence>
<dbReference type="SUPFAM" id="SSF51182">
    <property type="entry name" value="RmlC-like cupins"/>
    <property type="match status" value="1"/>
</dbReference>
<dbReference type="EMBL" id="JADQDP010000002">
    <property type="protein sequence ID" value="MBF9141798.1"/>
    <property type="molecule type" value="Genomic_DNA"/>
</dbReference>
<dbReference type="Proteomes" id="UP000645610">
    <property type="component" value="Unassembled WGS sequence"/>
</dbReference>
<proteinExistence type="predicted"/>
<gene>
    <name evidence="2" type="ORF">I2I01_09150</name>
</gene>
<accession>A0A931BK88</accession>
<sequence length="168" mass="17745">MRPTSVEILEPQAGPTVSLAGNTYRTLLSGTQTGGAYAVIDMLVPPGGGPAPHAHAEVQENFFVIEGEVVVRSDTQTYTAGVGTFINIAKGGAVHNFKNESEAVAHLLCIVAPAGTEEMFAEAGQPVAPGTFLPPPRLEPADIARLQGIARRYGQEVFAPTYFDQPTR</sequence>
<evidence type="ECO:0000313" key="2">
    <source>
        <dbReference type="EMBL" id="MBF9141798.1"/>
    </source>
</evidence>
<organism evidence="2 3">
    <name type="scientific">Hymenobacter properus</name>
    <dbReference type="NCBI Taxonomy" id="2791026"/>
    <lineage>
        <taxon>Bacteria</taxon>
        <taxon>Pseudomonadati</taxon>
        <taxon>Bacteroidota</taxon>
        <taxon>Cytophagia</taxon>
        <taxon>Cytophagales</taxon>
        <taxon>Hymenobacteraceae</taxon>
        <taxon>Hymenobacter</taxon>
    </lineage>
</organism>
<evidence type="ECO:0000313" key="3">
    <source>
        <dbReference type="Proteomes" id="UP000645610"/>
    </source>
</evidence>
<dbReference type="InterPro" id="IPR053146">
    <property type="entry name" value="QDO-like"/>
</dbReference>
<dbReference type="InterPro" id="IPR014710">
    <property type="entry name" value="RmlC-like_jellyroll"/>
</dbReference>
<comment type="caution">
    <text evidence="2">The sequence shown here is derived from an EMBL/GenBank/DDBJ whole genome shotgun (WGS) entry which is preliminary data.</text>
</comment>
<dbReference type="Pfam" id="PF07883">
    <property type="entry name" value="Cupin_2"/>
    <property type="match status" value="1"/>
</dbReference>